<comment type="caution">
    <text evidence="1">The sequence shown here is derived from an EMBL/GenBank/DDBJ whole genome shotgun (WGS) entry which is preliminary data.</text>
</comment>
<evidence type="ECO:0000313" key="1">
    <source>
        <dbReference type="EMBL" id="MFC5511086.1"/>
    </source>
</evidence>
<organism evidence="1 2">
    <name type="scientific">Massilia jejuensis</name>
    <dbReference type="NCBI Taxonomy" id="648894"/>
    <lineage>
        <taxon>Bacteria</taxon>
        <taxon>Pseudomonadati</taxon>
        <taxon>Pseudomonadota</taxon>
        <taxon>Betaproteobacteria</taxon>
        <taxon>Burkholderiales</taxon>
        <taxon>Oxalobacteraceae</taxon>
        <taxon>Telluria group</taxon>
        <taxon>Massilia</taxon>
    </lineage>
</organism>
<evidence type="ECO:0000313" key="2">
    <source>
        <dbReference type="Proteomes" id="UP001596031"/>
    </source>
</evidence>
<gene>
    <name evidence="1" type="ORF">ACFPOU_08095</name>
</gene>
<protein>
    <recommendedName>
        <fullName evidence="3">GIY-YIG domain-containing protein</fullName>
    </recommendedName>
</protein>
<accession>A0ABW0PEK1</accession>
<reference evidence="2" key="1">
    <citation type="journal article" date="2019" name="Int. J. Syst. Evol. Microbiol.">
        <title>The Global Catalogue of Microorganisms (GCM) 10K type strain sequencing project: providing services to taxonomists for standard genome sequencing and annotation.</title>
        <authorList>
            <consortium name="The Broad Institute Genomics Platform"/>
            <consortium name="The Broad Institute Genome Sequencing Center for Infectious Disease"/>
            <person name="Wu L."/>
            <person name="Ma J."/>
        </authorList>
    </citation>
    <scope>NUCLEOTIDE SEQUENCE [LARGE SCALE GENOMIC DNA]</scope>
    <source>
        <strain evidence="2">CCUG 38813</strain>
    </source>
</reference>
<proteinExistence type="predicted"/>
<dbReference type="EMBL" id="JBHSMS010000026">
    <property type="protein sequence ID" value="MFC5511086.1"/>
    <property type="molecule type" value="Genomic_DNA"/>
</dbReference>
<keyword evidence="2" id="KW-1185">Reference proteome</keyword>
<evidence type="ECO:0008006" key="3">
    <source>
        <dbReference type="Google" id="ProtNLM"/>
    </source>
</evidence>
<dbReference type="RefSeq" id="WP_379719304.1">
    <property type="nucleotide sequence ID" value="NZ_JBHSMS010000026.1"/>
</dbReference>
<name>A0ABW0PEK1_9BURK</name>
<sequence>MAIPNLNLAEFESIEMDFTGTACWASVPAVPGWYAIETDAPLDVLAKCPVPAAGGRHYLIAKRLQDAQFLMEQGAVIVPASEGALYIVYSGEHGDLKARAREHIRGSKGTGCLSLSQYEVAAAYRWTFYYRPCEVHVPGSAGNKTLRNYLEQKWRAENGWPILCSR</sequence>
<dbReference type="Proteomes" id="UP001596031">
    <property type="component" value="Unassembled WGS sequence"/>
</dbReference>